<keyword evidence="4" id="KW-1185">Reference proteome</keyword>
<dbReference type="OrthoDB" id="4207724at2759"/>
<evidence type="ECO:0000256" key="1">
    <source>
        <dbReference type="SAM" id="MobiDB-lite"/>
    </source>
</evidence>
<dbReference type="AlphaFoldDB" id="A0A6A6RS99"/>
<feature type="compositionally biased region" description="Low complexity" evidence="1">
    <location>
        <begin position="303"/>
        <end position="318"/>
    </location>
</feature>
<dbReference type="Proteomes" id="UP000799753">
    <property type="component" value="Unassembled WGS sequence"/>
</dbReference>
<feature type="compositionally biased region" description="Basic and acidic residues" evidence="1">
    <location>
        <begin position="332"/>
        <end position="351"/>
    </location>
</feature>
<evidence type="ECO:0000256" key="2">
    <source>
        <dbReference type="SAM" id="Phobius"/>
    </source>
</evidence>
<feature type="transmembrane region" description="Helical" evidence="2">
    <location>
        <begin position="6"/>
        <end position="23"/>
    </location>
</feature>
<sequence length="351" mass="37558">MNALVNWGIFLSLAGGVYWYYFLNKKDGQQRGRTLSRAGNAKAPVQWNDEEPKAKPAAKANKTKARKSVKTAVKEVGNKVEAALATASGAEGDDDSSPVTSPANGTKAPSGRDVSDMLEPEAPKTVLKISGSEKAARSAKPQQQRTESQTESKKQRQRQKKNEEAKAAREAAEEERKRLLEQQRRTARESRGEPARNGLVGAQAPASNAWKSSAPAVQAPAGGQLLDTIDNVEVATNGKAPKGTASYANLPSEEDQLRMAMEDSAWTTVPKGRKKAQKPTASEGSDSGAHQEPVPAPAPAPAVKPVKPVKPVAATPVPAKKENTKTASRFDILSERFPDVSDPRDSDWPVV</sequence>
<proteinExistence type="predicted"/>
<feature type="compositionally biased region" description="Basic and acidic residues" evidence="1">
    <location>
        <begin position="148"/>
        <end position="194"/>
    </location>
</feature>
<accession>A0A6A6RS99</accession>
<feature type="region of interest" description="Disordered" evidence="1">
    <location>
        <begin position="237"/>
        <end position="351"/>
    </location>
</feature>
<evidence type="ECO:0000313" key="4">
    <source>
        <dbReference type="Proteomes" id="UP000799753"/>
    </source>
</evidence>
<gene>
    <name evidence="3" type="ORF">P280DRAFT_482419</name>
</gene>
<protein>
    <submittedName>
        <fullName evidence="3">Uncharacterized protein</fullName>
    </submittedName>
</protein>
<name>A0A6A6RS99_9PLEO</name>
<evidence type="ECO:0000313" key="3">
    <source>
        <dbReference type="EMBL" id="KAF2637985.1"/>
    </source>
</evidence>
<organism evidence="3 4">
    <name type="scientific">Massarina eburnea CBS 473.64</name>
    <dbReference type="NCBI Taxonomy" id="1395130"/>
    <lineage>
        <taxon>Eukaryota</taxon>
        <taxon>Fungi</taxon>
        <taxon>Dikarya</taxon>
        <taxon>Ascomycota</taxon>
        <taxon>Pezizomycotina</taxon>
        <taxon>Dothideomycetes</taxon>
        <taxon>Pleosporomycetidae</taxon>
        <taxon>Pleosporales</taxon>
        <taxon>Massarineae</taxon>
        <taxon>Massarinaceae</taxon>
        <taxon>Massarina</taxon>
    </lineage>
</organism>
<keyword evidence="2" id="KW-0472">Membrane</keyword>
<feature type="region of interest" description="Disordered" evidence="1">
    <location>
        <begin position="33"/>
        <end position="217"/>
    </location>
</feature>
<keyword evidence="2" id="KW-0812">Transmembrane</keyword>
<keyword evidence="2" id="KW-1133">Transmembrane helix</keyword>
<dbReference type="EMBL" id="MU006791">
    <property type="protein sequence ID" value="KAF2637985.1"/>
    <property type="molecule type" value="Genomic_DNA"/>
</dbReference>
<reference evidence="3" key="1">
    <citation type="journal article" date="2020" name="Stud. Mycol.">
        <title>101 Dothideomycetes genomes: a test case for predicting lifestyles and emergence of pathogens.</title>
        <authorList>
            <person name="Haridas S."/>
            <person name="Albert R."/>
            <person name="Binder M."/>
            <person name="Bloem J."/>
            <person name="Labutti K."/>
            <person name="Salamov A."/>
            <person name="Andreopoulos B."/>
            <person name="Baker S."/>
            <person name="Barry K."/>
            <person name="Bills G."/>
            <person name="Bluhm B."/>
            <person name="Cannon C."/>
            <person name="Castanera R."/>
            <person name="Culley D."/>
            <person name="Daum C."/>
            <person name="Ezra D."/>
            <person name="Gonzalez J."/>
            <person name="Henrissat B."/>
            <person name="Kuo A."/>
            <person name="Liang C."/>
            <person name="Lipzen A."/>
            <person name="Lutzoni F."/>
            <person name="Magnuson J."/>
            <person name="Mondo S."/>
            <person name="Nolan M."/>
            <person name="Ohm R."/>
            <person name="Pangilinan J."/>
            <person name="Park H.-J."/>
            <person name="Ramirez L."/>
            <person name="Alfaro M."/>
            <person name="Sun H."/>
            <person name="Tritt A."/>
            <person name="Yoshinaga Y."/>
            <person name="Zwiers L.-H."/>
            <person name="Turgeon B."/>
            <person name="Goodwin S."/>
            <person name="Spatafora J."/>
            <person name="Crous P."/>
            <person name="Grigoriev I."/>
        </authorList>
    </citation>
    <scope>NUCLEOTIDE SEQUENCE</scope>
    <source>
        <strain evidence="3">CBS 473.64</strain>
    </source>
</reference>